<dbReference type="Proteomes" id="UP000784919">
    <property type="component" value="Unassembled WGS sequence"/>
</dbReference>
<dbReference type="EMBL" id="SRPS01000005">
    <property type="protein sequence ID" value="KAG5977940.1"/>
    <property type="molecule type" value="Genomic_DNA"/>
</dbReference>
<name>A0A9P7N1X6_9HYPO</name>
<proteinExistence type="predicted"/>
<dbReference type="EMBL" id="SRPR01000154">
    <property type="protein sequence ID" value="KAG5958122.1"/>
    <property type="molecule type" value="Genomic_DNA"/>
</dbReference>
<feature type="region of interest" description="Disordered" evidence="1">
    <location>
        <begin position="68"/>
        <end position="105"/>
    </location>
</feature>
<evidence type="ECO:0000313" key="5">
    <source>
        <dbReference type="Proteomes" id="UP000784919"/>
    </source>
</evidence>
<evidence type="ECO:0000313" key="4">
    <source>
        <dbReference type="Proteomes" id="UP000742024"/>
    </source>
</evidence>
<dbReference type="Proteomes" id="UP000742024">
    <property type="component" value="Unassembled WGS sequence"/>
</dbReference>
<evidence type="ECO:0000256" key="1">
    <source>
        <dbReference type="SAM" id="MobiDB-lite"/>
    </source>
</evidence>
<organism evidence="3 5">
    <name type="scientific">Claviceps arundinis</name>
    <dbReference type="NCBI Taxonomy" id="1623583"/>
    <lineage>
        <taxon>Eukaryota</taxon>
        <taxon>Fungi</taxon>
        <taxon>Dikarya</taxon>
        <taxon>Ascomycota</taxon>
        <taxon>Pezizomycotina</taxon>
        <taxon>Sordariomycetes</taxon>
        <taxon>Hypocreomycetidae</taxon>
        <taxon>Hypocreales</taxon>
        <taxon>Clavicipitaceae</taxon>
        <taxon>Claviceps</taxon>
    </lineage>
</organism>
<keyword evidence="4" id="KW-1185">Reference proteome</keyword>
<accession>A0A9P7N1X6</accession>
<dbReference type="AlphaFoldDB" id="A0A9P7N1X6"/>
<sequence>MKFRISRANKWGSKYGVNSREKVKGLEASCGGSRRQQHIKAIVHHDAPPNQRLTSQGSSNNERAAALIRTDGSWKPHRPWTRSGSEKRDTGNTGKLQHFAQPPQV</sequence>
<evidence type="ECO:0000313" key="2">
    <source>
        <dbReference type="EMBL" id="KAG5958122.1"/>
    </source>
</evidence>
<gene>
    <name evidence="3" type="ORF">E4U56_006288</name>
    <name evidence="2" type="ORF">E4U57_001499</name>
</gene>
<comment type="caution">
    <text evidence="3">The sequence shown here is derived from an EMBL/GenBank/DDBJ whole genome shotgun (WGS) entry which is preliminary data.</text>
</comment>
<evidence type="ECO:0000313" key="3">
    <source>
        <dbReference type="EMBL" id="KAG5977940.1"/>
    </source>
</evidence>
<reference evidence="3 4" key="1">
    <citation type="journal article" date="2020" name="bioRxiv">
        <title>Whole genome comparisons of ergot fungi reveals the divergence and evolution of species within the genus Claviceps are the result of varying mechanisms driving genome evolution and host range expansion.</title>
        <authorList>
            <person name="Wyka S.A."/>
            <person name="Mondo S.J."/>
            <person name="Liu M."/>
            <person name="Dettman J."/>
            <person name="Nalam V."/>
            <person name="Broders K.D."/>
        </authorList>
    </citation>
    <scope>NUCLEOTIDE SEQUENCE</scope>
    <source>
        <strain evidence="3">CCC 1102</strain>
        <strain evidence="2 4">LM583</strain>
    </source>
</reference>
<protein>
    <submittedName>
        <fullName evidence="3">Uncharacterized protein</fullName>
    </submittedName>
</protein>